<dbReference type="PATRIC" id="fig|1234409.3.peg.255"/>
<keyword evidence="4 6" id="KW-1133">Transmembrane helix</keyword>
<dbReference type="PANTHER" id="PTHR30474:SF1">
    <property type="entry name" value="PEPTIDOGLYCAN GLYCOSYLTRANSFERASE MRDB"/>
    <property type="match status" value="1"/>
</dbReference>
<keyword evidence="2 6" id="KW-0812">Transmembrane</keyword>
<dbReference type="GO" id="GO:0008360">
    <property type="term" value="P:regulation of cell shape"/>
    <property type="evidence" value="ECO:0007669"/>
    <property type="project" value="UniProtKB-KW"/>
</dbReference>
<dbReference type="GO" id="GO:0032153">
    <property type="term" value="C:cell division site"/>
    <property type="evidence" value="ECO:0007669"/>
    <property type="project" value="TreeGrafter"/>
</dbReference>
<evidence type="ECO:0000256" key="4">
    <source>
        <dbReference type="ARBA" id="ARBA00022989"/>
    </source>
</evidence>
<dbReference type="RefSeq" id="WP_009488558.1">
    <property type="nucleotide sequence ID" value="NZ_AMYT01000008.1"/>
</dbReference>
<feature type="transmembrane region" description="Helical" evidence="6">
    <location>
        <begin position="148"/>
        <end position="169"/>
    </location>
</feature>
<dbReference type="AlphaFoldDB" id="K8Z9T9"/>
<feature type="transmembrane region" description="Helical" evidence="6">
    <location>
        <begin position="175"/>
        <end position="193"/>
    </location>
</feature>
<sequence>MEKRRRQLSLDSRIDYSLILPVFVLMIIGMLSLYVALSHDQQTTSVLRPMLFQGLWYVLGIVAIVIIVQFNSKALWKITPYLYGIGLFIMLLLVKFYDRQLAAKTGSRNWFSFGGFTFQPSEIMKIAFILMLAYIITKHNESYTQRTVSSDFLLIGKMILVFLPVAILLKFQQDFGTMLVFVAILGGCFLLSGIEWKIELPIILFFVIVAALGIYLVTTESGRNILKHIGFKDYQFRRVDAWLHPFNDASNSTYQQAQGLLAVGTGGFFGKGFNHTQVYVPVRESDMIFTVIAENFGFVGGFIVILMYFILIYRMISICFETKNPFYAYIATGIIMMLLFHVFENIGSNIGLLPLTGIPLPFISQGGSAIISNMIGIGLMMSMTFQKQSNRLERGIRS</sequence>
<dbReference type="GO" id="GO:0051301">
    <property type="term" value="P:cell division"/>
    <property type="evidence" value="ECO:0007669"/>
    <property type="project" value="UniProtKB-KW"/>
</dbReference>
<feature type="transmembrane region" description="Helical" evidence="6">
    <location>
        <begin position="200"/>
        <end position="218"/>
    </location>
</feature>
<keyword evidence="5 6" id="KW-0472">Membrane</keyword>
<proteinExistence type="predicted"/>
<evidence type="ECO:0000256" key="1">
    <source>
        <dbReference type="ARBA" id="ARBA00004141"/>
    </source>
</evidence>
<dbReference type="EMBL" id="AMYT01000008">
    <property type="protein sequence ID" value="EKU27819.1"/>
    <property type="molecule type" value="Genomic_DNA"/>
</dbReference>
<evidence type="ECO:0000256" key="6">
    <source>
        <dbReference type="SAM" id="Phobius"/>
    </source>
</evidence>
<dbReference type="GO" id="GO:0015648">
    <property type="term" value="F:lipid-linked peptidoglycan transporter activity"/>
    <property type="evidence" value="ECO:0007669"/>
    <property type="project" value="TreeGrafter"/>
</dbReference>
<name>K8Z9T9_9ENTE</name>
<feature type="transmembrane region" description="Helical" evidence="6">
    <location>
        <begin position="117"/>
        <end position="136"/>
    </location>
</feature>
<dbReference type="PANTHER" id="PTHR30474">
    <property type="entry name" value="CELL CYCLE PROTEIN"/>
    <property type="match status" value="1"/>
</dbReference>
<evidence type="ECO:0000256" key="2">
    <source>
        <dbReference type="ARBA" id="ARBA00022692"/>
    </source>
</evidence>
<feature type="transmembrane region" description="Helical" evidence="6">
    <location>
        <begin position="16"/>
        <end position="37"/>
    </location>
</feature>
<comment type="caution">
    <text evidence="7">The sequence shown here is derived from an EMBL/GenBank/DDBJ whole genome shotgun (WGS) entry which is preliminary data.</text>
</comment>
<dbReference type="InterPro" id="IPR001182">
    <property type="entry name" value="FtsW/RodA"/>
</dbReference>
<feature type="transmembrane region" description="Helical" evidence="6">
    <location>
        <begin position="49"/>
        <end position="68"/>
    </location>
</feature>
<protein>
    <submittedName>
        <fullName evidence="7">Cell division protein FtsW</fullName>
    </submittedName>
</protein>
<organism evidence="7 8">
    <name type="scientific">Catellicoccus marimammalium M35/04/3</name>
    <dbReference type="NCBI Taxonomy" id="1234409"/>
    <lineage>
        <taxon>Bacteria</taxon>
        <taxon>Bacillati</taxon>
        <taxon>Bacillota</taxon>
        <taxon>Bacilli</taxon>
        <taxon>Lactobacillales</taxon>
        <taxon>Enterococcaceae</taxon>
        <taxon>Catellicoccus</taxon>
    </lineage>
</organism>
<evidence type="ECO:0000256" key="3">
    <source>
        <dbReference type="ARBA" id="ARBA00022960"/>
    </source>
</evidence>
<keyword evidence="8" id="KW-1185">Reference proteome</keyword>
<evidence type="ECO:0000313" key="8">
    <source>
        <dbReference type="Proteomes" id="UP000016057"/>
    </source>
</evidence>
<comment type="subcellular location">
    <subcellularLocation>
        <location evidence="1">Membrane</location>
        <topology evidence="1">Multi-pass membrane protein</topology>
    </subcellularLocation>
</comment>
<dbReference type="STRING" id="1234409.C683_0284"/>
<dbReference type="GO" id="GO:0005886">
    <property type="term" value="C:plasma membrane"/>
    <property type="evidence" value="ECO:0007669"/>
    <property type="project" value="TreeGrafter"/>
</dbReference>
<dbReference type="Proteomes" id="UP000016057">
    <property type="component" value="Unassembled WGS sequence"/>
</dbReference>
<feature type="transmembrane region" description="Helical" evidence="6">
    <location>
        <begin position="325"/>
        <end position="343"/>
    </location>
</feature>
<dbReference type="OrthoDB" id="9768187at2"/>
<feature type="transmembrane region" description="Helical" evidence="6">
    <location>
        <begin position="287"/>
        <end position="313"/>
    </location>
</feature>
<dbReference type="Pfam" id="PF01098">
    <property type="entry name" value="FTSW_RODA_SPOVE"/>
    <property type="match status" value="1"/>
</dbReference>
<keyword evidence="7" id="KW-0131">Cell cycle</keyword>
<accession>K8Z9T9</accession>
<reference evidence="7 8" key="1">
    <citation type="journal article" date="2013" name="Genome Announc.">
        <title>Draft Genome Sequence of Catellicoccus marimammalium, a Novel Species Commonly Found in Gull Feces.</title>
        <authorList>
            <person name="Weigand M.R."/>
            <person name="Ryu H."/>
            <person name="Bozcek L."/>
            <person name="Konstantinidis K.T."/>
            <person name="Santo Domingo J.W."/>
        </authorList>
    </citation>
    <scope>NUCLEOTIDE SEQUENCE [LARGE SCALE GENOMIC DNA]</scope>
    <source>
        <strain evidence="7 8">M35/04/3</strain>
    </source>
</reference>
<gene>
    <name evidence="7" type="ORF">C683_0284</name>
</gene>
<dbReference type="InterPro" id="IPR018365">
    <property type="entry name" value="Cell_cycle_FtsW-rel_CS"/>
</dbReference>
<evidence type="ECO:0000256" key="5">
    <source>
        <dbReference type="ARBA" id="ARBA00023136"/>
    </source>
</evidence>
<keyword evidence="3" id="KW-0133">Cell shape</keyword>
<dbReference type="eggNOG" id="COG0772">
    <property type="taxonomic scope" value="Bacteria"/>
</dbReference>
<dbReference type="PROSITE" id="PS00428">
    <property type="entry name" value="FTSW_RODA_SPOVE"/>
    <property type="match status" value="1"/>
</dbReference>
<evidence type="ECO:0000313" key="7">
    <source>
        <dbReference type="EMBL" id="EKU27819.1"/>
    </source>
</evidence>
<feature type="transmembrane region" description="Helical" evidence="6">
    <location>
        <begin position="80"/>
        <end position="97"/>
    </location>
</feature>
<feature type="transmembrane region" description="Helical" evidence="6">
    <location>
        <begin position="363"/>
        <end position="385"/>
    </location>
</feature>
<keyword evidence="7" id="KW-0132">Cell division</keyword>